<dbReference type="SUPFAM" id="SSF55874">
    <property type="entry name" value="ATPase domain of HSP90 chaperone/DNA topoisomerase II/histidine kinase"/>
    <property type="match status" value="1"/>
</dbReference>
<feature type="transmembrane region" description="Helical" evidence="10">
    <location>
        <begin position="152"/>
        <end position="169"/>
    </location>
</feature>
<keyword evidence="5" id="KW-0547">Nucleotide-binding</keyword>
<dbReference type="GO" id="GO:0005524">
    <property type="term" value="F:ATP binding"/>
    <property type="evidence" value="ECO:0007669"/>
    <property type="project" value="UniProtKB-KW"/>
</dbReference>
<evidence type="ECO:0000256" key="6">
    <source>
        <dbReference type="ARBA" id="ARBA00022777"/>
    </source>
</evidence>
<evidence type="ECO:0000256" key="9">
    <source>
        <dbReference type="SAM" id="MobiDB-lite"/>
    </source>
</evidence>
<evidence type="ECO:0000259" key="11">
    <source>
        <dbReference type="SMART" id="SM00387"/>
    </source>
</evidence>
<dbReference type="EMBL" id="JACHMH010000001">
    <property type="protein sequence ID" value="MBB4676063.1"/>
    <property type="molecule type" value="Genomic_DNA"/>
</dbReference>
<proteinExistence type="predicted"/>
<keyword evidence="10" id="KW-0812">Transmembrane</keyword>
<dbReference type="RefSeq" id="WP_312986977.1">
    <property type="nucleotide sequence ID" value="NZ_BAAAUI010000065.1"/>
</dbReference>
<dbReference type="EC" id="2.7.13.3" evidence="2"/>
<dbReference type="InterPro" id="IPR036890">
    <property type="entry name" value="HATPase_C_sf"/>
</dbReference>
<keyword evidence="13" id="KW-1185">Reference proteome</keyword>
<protein>
    <recommendedName>
        <fullName evidence="2">histidine kinase</fullName>
        <ecNumber evidence="2">2.7.13.3</ecNumber>
    </recommendedName>
</protein>
<dbReference type="Pfam" id="PF02518">
    <property type="entry name" value="HATPase_c"/>
    <property type="match status" value="1"/>
</dbReference>
<feature type="domain" description="Histidine kinase/HSP90-like ATPase" evidence="11">
    <location>
        <begin position="329"/>
        <end position="424"/>
    </location>
</feature>
<keyword evidence="8" id="KW-0902">Two-component regulatory system</keyword>
<dbReference type="GO" id="GO:0000155">
    <property type="term" value="F:phosphorelay sensor kinase activity"/>
    <property type="evidence" value="ECO:0007669"/>
    <property type="project" value="InterPro"/>
</dbReference>
<dbReference type="InterPro" id="IPR003594">
    <property type="entry name" value="HATPase_dom"/>
</dbReference>
<keyword evidence="7" id="KW-0067">ATP-binding</keyword>
<dbReference type="InterPro" id="IPR050482">
    <property type="entry name" value="Sensor_HK_TwoCompSys"/>
</dbReference>
<evidence type="ECO:0000256" key="7">
    <source>
        <dbReference type="ARBA" id="ARBA00022840"/>
    </source>
</evidence>
<dbReference type="CDD" id="cd16917">
    <property type="entry name" value="HATPase_UhpB-NarQ-NarX-like"/>
    <property type="match status" value="1"/>
</dbReference>
<organism evidence="12 13">
    <name type="scientific">Crossiella cryophila</name>
    <dbReference type="NCBI Taxonomy" id="43355"/>
    <lineage>
        <taxon>Bacteria</taxon>
        <taxon>Bacillati</taxon>
        <taxon>Actinomycetota</taxon>
        <taxon>Actinomycetes</taxon>
        <taxon>Pseudonocardiales</taxon>
        <taxon>Pseudonocardiaceae</taxon>
        <taxon>Crossiella</taxon>
    </lineage>
</organism>
<evidence type="ECO:0000256" key="2">
    <source>
        <dbReference type="ARBA" id="ARBA00012438"/>
    </source>
</evidence>
<reference evidence="12 13" key="1">
    <citation type="submission" date="2020-08" db="EMBL/GenBank/DDBJ databases">
        <title>Sequencing the genomes of 1000 actinobacteria strains.</title>
        <authorList>
            <person name="Klenk H.-P."/>
        </authorList>
    </citation>
    <scope>NUCLEOTIDE SEQUENCE [LARGE SCALE GENOMIC DNA]</scope>
    <source>
        <strain evidence="12 13">DSM 44230</strain>
    </source>
</reference>
<dbReference type="GO" id="GO:0016020">
    <property type="term" value="C:membrane"/>
    <property type="evidence" value="ECO:0007669"/>
    <property type="project" value="InterPro"/>
</dbReference>
<keyword evidence="4" id="KW-0808">Transferase</keyword>
<evidence type="ECO:0000256" key="5">
    <source>
        <dbReference type="ARBA" id="ARBA00022741"/>
    </source>
</evidence>
<accession>A0A7W7C7R6</accession>
<dbReference type="SMART" id="SM00387">
    <property type="entry name" value="HATPase_c"/>
    <property type="match status" value="1"/>
</dbReference>
<dbReference type="PANTHER" id="PTHR24421">
    <property type="entry name" value="NITRATE/NITRITE SENSOR PROTEIN NARX-RELATED"/>
    <property type="match status" value="1"/>
</dbReference>
<dbReference type="InterPro" id="IPR011712">
    <property type="entry name" value="Sig_transdc_His_kin_sub3_dim/P"/>
</dbReference>
<feature type="compositionally biased region" description="Basic and acidic residues" evidence="9">
    <location>
        <begin position="8"/>
        <end position="22"/>
    </location>
</feature>
<dbReference type="PANTHER" id="PTHR24421:SF10">
    <property type="entry name" value="NITRATE_NITRITE SENSOR PROTEIN NARQ"/>
    <property type="match status" value="1"/>
</dbReference>
<dbReference type="AlphaFoldDB" id="A0A7W7C7R6"/>
<keyword evidence="10" id="KW-0472">Membrane</keyword>
<evidence type="ECO:0000256" key="4">
    <source>
        <dbReference type="ARBA" id="ARBA00022679"/>
    </source>
</evidence>
<keyword evidence="6 12" id="KW-0418">Kinase</keyword>
<evidence type="ECO:0000313" key="13">
    <source>
        <dbReference type="Proteomes" id="UP000533598"/>
    </source>
</evidence>
<evidence type="ECO:0000256" key="3">
    <source>
        <dbReference type="ARBA" id="ARBA00022553"/>
    </source>
</evidence>
<dbReference type="GO" id="GO:0046983">
    <property type="term" value="F:protein dimerization activity"/>
    <property type="evidence" value="ECO:0007669"/>
    <property type="project" value="InterPro"/>
</dbReference>
<dbReference type="Pfam" id="PF07730">
    <property type="entry name" value="HisKA_3"/>
    <property type="match status" value="1"/>
</dbReference>
<name>A0A7W7C7R6_9PSEU</name>
<sequence>MAVLGRSAEGRGGHPAEVRAPGEHVPCSTVDTTLTGWRPLLRRQWPIAGALGFMLLVEFSTAAGGTRSDVLGLAWIADAIIALIAVVAPRRPVESALLASMTMVGLTAGLRYTGVNHWDAVSGMGPVETAAGMALIATVVRQASPNKSTTAVSAIVFAGILAGVIRPGGNLFDNLGSVAIPGMLLLLSIGTGVYFRARDGDRRRVVTAAVSSAQQDERLALARELHDVVAHHVTGIVVQAQAAQVVAEQDPLAAQRVLPYIERAGVDALTAMRSLVSSLRDTHAVGEVGASDSATTDPVADIRKVVDDAAAAGLPVYLTLDLPRTLSVELARSVLRVVQESLTNTQKHAVGLTAVRVAVSTADEMVHVRVTDDGKGSSAAPAGGSGGYGLVGMRERVELLGGRFSAGPRLSGGWEVHAWLPVREATR</sequence>
<keyword evidence="10" id="KW-1133">Transmembrane helix</keyword>
<evidence type="ECO:0000256" key="10">
    <source>
        <dbReference type="SAM" id="Phobius"/>
    </source>
</evidence>
<evidence type="ECO:0000313" key="12">
    <source>
        <dbReference type="EMBL" id="MBB4676063.1"/>
    </source>
</evidence>
<feature type="region of interest" description="Disordered" evidence="9">
    <location>
        <begin position="1"/>
        <end position="24"/>
    </location>
</feature>
<comment type="catalytic activity">
    <reaction evidence="1">
        <text>ATP + protein L-histidine = ADP + protein N-phospho-L-histidine.</text>
        <dbReference type="EC" id="2.7.13.3"/>
    </reaction>
</comment>
<keyword evidence="3" id="KW-0597">Phosphoprotein</keyword>
<evidence type="ECO:0000256" key="1">
    <source>
        <dbReference type="ARBA" id="ARBA00000085"/>
    </source>
</evidence>
<dbReference type="Gene3D" id="1.20.5.1930">
    <property type="match status" value="1"/>
</dbReference>
<evidence type="ECO:0000256" key="8">
    <source>
        <dbReference type="ARBA" id="ARBA00023012"/>
    </source>
</evidence>
<comment type="caution">
    <text evidence="12">The sequence shown here is derived from an EMBL/GenBank/DDBJ whole genome shotgun (WGS) entry which is preliminary data.</text>
</comment>
<feature type="transmembrane region" description="Helical" evidence="10">
    <location>
        <begin position="175"/>
        <end position="195"/>
    </location>
</feature>
<dbReference type="Gene3D" id="3.30.565.10">
    <property type="entry name" value="Histidine kinase-like ATPase, C-terminal domain"/>
    <property type="match status" value="1"/>
</dbReference>
<gene>
    <name evidence="12" type="ORF">HNR67_002181</name>
</gene>
<dbReference type="Proteomes" id="UP000533598">
    <property type="component" value="Unassembled WGS sequence"/>
</dbReference>